<sequence>MSCGVVLRLARLKDDADNDSGESVIYHAYYGLRTRTKWKKQMLSNLKQQRRDSKTATTLSCPSNQFGIVDSCSDPSPINMAETSFLGASEVCLKSNSEAGFTSDWLLRTSLVNFPSNEIWSGGPFNPLPFLQTQLPSTPSPSHQLHSPVLPLPSLPSPTQLTPQLSPPPPSTSLTLRSRSPPTAAKSVQSAAATPPKPPTSSSPPSTYSALSAFKQKQQESRCPSSSYLDPQSHAFPPSFLLPPTGQVSRPVPFLSLMQPGFSARTSSLGSVDATNSIARLLFTLPNTNMSTSPTYSSPISNIILPAASQLAPEIFIQAAAAVATAAAAAAVASVDGVSEALENPVSIANSPASLNFTGFSDLSDGEHYSRGRTDNLLGTRIDEEAVLVAAREECCLESESRNDGTGIQRNLMKNAMGLTKLSQGCML</sequence>
<feature type="compositionally biased region" description="Low complexity" evidence="1">
    <location>
        <begin position="140"/>
        <end position="149"/>
    </location>
</feature>
<dbReference type="AlphaFoldDB" id="A0A448WKS3"/>
<gene>
    <name evidence="2" type="ORF">PXEA_LOCUS7591</name>
</gene>
<dbReference type="Proteomes" id="UP000784294">
    <property type="component" value="Unassembled WGS sequence"/>
</dbReference>
<reference evidence="2" key="1">
    <citation type="submission" date="2018-11" db="EMBL/GenBank/DDBJ databases">
        <authorList>
            <consortium name="Pathogen Informatics"/>
        </authorList>
    </citation>
    <scope>NUCLEOTIDE SEQUENCE</scope>
</reference>
<proteinExistence type="predicted"/>
<evidence type="ECO:0000313" key="3">
    <source>
        <dbReference type="Proteomes" id="UP000784294"/>
    </source>
</evidence>
<comment type="caution">
    <text evidence="2">The sequence shown here is derived from an EMBL/GenBank/DDBJ whole genome shotgun (WGS) entry which is preliminary data.</text>
</comment>
<protein>
    <submittedName>
        <fullName evidence="2">Uncharacterized protein</fullName>
    </submittedName>
</protein>
<feature type="compositionally biased region" description="Low complexity" evidence="1">
    <location>
        <begin position="203"/>
        <end position="213"/>
    </location>
</feature>
<evidence type="ECO:0000256" key="1">
    <source>
        <dbReference type="SAM" id="MobiDB-lite"/>
    </source>
</evidence>
<dbReference type="EMBL" id="CAAALY010020140">
    <property type="protein sequence ID" value="VEL14151.1"/>
    <property type="molecule type" value="Genomic_DNA"/>
</dbReference>
<evidence type="ECO:0000313" key="2">
    <source>
        <dbReference type="EMBL" id="VEL14151.1"/>
    </source>
</evidence>
<keyword evidence="3" id="KW-1185">Reference proteome</keyword>
<name>A0A448WKS3_9PLAT</name>
<feature type="region of interest" description="Disordered" evidence="1">
    <location>
        <begin position="131"/>
        <end position="229"/>
    </location>
</feature>
<feature type="compositionally biased region" description="Low complexity" evidence="1">
    <location>
        <begin position="172"/>
        <end position="183"/>
    </location>
</feature>
<accession>A0A448WKS3</accession>
<organism evidence="2 3">
    <name type="scientific">Protopolystoma xenopodis</name>
    <dbReference type="NCBI Taxonomy" id="117903"/>
    <lineage>
        <taxon>Eukaryota</taxon>
        <taxon>Metazoa</taxon>
        <taxon>Spiralia</taxon>
        <taxon>Lophotrochozoa</taxon>
        <taxon>Platyhelminthes</taxon>
        <taxon>Monogenea</taxon>
        <taxon>Polyopisthocotylea</taxon>
        <taxon>Polystomatidea</taxon>
        <taxon>Polystomatidae</taxon>
        <taxon>Protopolystoma</taxon>
    </lineage>
</organism>